<dbReference type="SUPFAM" id="SSF109854">
    <property type="entry name" value="DinB/YfiT-like putative metalloenzymes"/>
    <property type="match status" value="1"/>
</dbReference>
<sequence length="171" mass="18955">MTIDEVQAFLAAEAAAFNQFATPFSEATFAERPGSRWSVADTAQHLYLSSKPVLRLVAGPRDVFAQWGEAVQKSRSYSEVAAMYRLRLEAGQKAPANLSPRPDDVPADKATRLARLTDTDLGLASQLTGWSEDELDRYQIPHPALGLISVREMLYFVGIHTRHHIAVLQAY</sequence>
<dbReference type="InterPro" id="IPR024775">
    <property type="entry name" value="DinB-like"/>
</dbReference>
<comment type="caution">
    <text evidence="2">The sequence shown here is derived from an EMBL/GenBank/DDBJ whole genome shotgun (WGS) entry which is preliminary data.</text>
</comment>
<proteinExistence type="predicted"/>
<protein>
    <submittedName>
        <fullName evidence="2">DinB family protein</fullName>
    </submittedName>
</protein>
<dbReference type="Proteomes" id="UP000606008">
    <property type="component" value="Unassembled WGS sequence"/>
</dbReference>
<keyword evidence="3" id="KW-1185">Reference proteome</keyword>
<dbReference type="EMBL" id="WAEL01000006">
    <property type="protein sequence ID" value="NID12038.1"/>
    <property type="molecule type" value="Genomic_DNA"/>
</dbReference>
<gene>
    <name evidence="2" type="ORF">F7231_17835</name>
</gene>
<accession>A0ABX0QJN7</accession>
<dbReference type="Gene3D" id="1.20.120.450">
    <property type="entry name" value="dinb family like domain"/>
    <property type="match status" value="1"/>
</dbReference>
<evidence type="ECO:0000259" key="1">
    <source>
        <dbReference type="Pfam" id="PF12867"/>
    </source>
</evidence>
<feature type="domain" description="DinB-like" evidence="1">
    <location>
        <begin position="13"/>
        <end position="167"/>
    </location>
</feature>
<organism evidence="2 3">
    <name type="scientific">Fibrivirga algicola</name>
    <dbReference type="NCBI Taxonomy" id="2950420"/>
    <lineage>
        <taxon>Bacteria</taxon>
        <taxon>Pseudomonadati</taxon>
        <taxon>Bacteroidota</taxon>
        <taxon>Cytophagia</taxon>
        <taxon>Cytophagales</taxon>
        <taxon>Spirosomataceae</taxon>
        <taxon>Fibrivirga</taxon>
    </lineage>
</organism>
<evidence type="ECO:0000313" key="2">
    <source>
        <dbReference type="EMBL" id="NID12038.1"/>
    </source>
</evidence>
<name>A0ABX0QJN7_9BACT</name>
<reference evidence="3" key="2">
    <citation type="submission" date="2023-07" db="EMBL/GenBank/DDBJ databases">
        <authorList>
            <person name="Jung D.-H."/>
        </authorList>
    </citation>
    <scope>NUCLEOTIDE SEQUENCE [LARGE SCALE GENOMIC DNA]</scope>
    <source>
        <strain evidence="3">JA-25</strain>
    </source>
</reference>
<dbReference type="InterPro" id="IPR034660">
    <property type="entry name" value="DinB/YfiT-like"/>
</dbReference>
<dbReference type="Pfam" id="PF12867">
    <property type="entry name" value="DinB_2"/>
    <property type="match status" value="1"/>
</dbReference>
<evidence type="ECO:0000313" key="3">
    <source>
        <dbReference type="Proteomes" id="UP000606008"/>
    </source>
</evidence>
<dbReference type="RefSeq" id="WP_166692905.1">
    <property type="nucleotide sequence ID" value="NZ_WAEL01000006.1"/>
</dbReference>
<reference evidence="3" key="1">
    <citation type="submission" date="2019-09" db="EMBL/GenBank/DDBJ databases">
        <authorList>
            <person name="Jung D.-H."/>
        </authorList>
    </citation>
    <scope>NUCLEOTIDE SEQUENCE [LARGE SCALE GENOMIC DNA]</scope>
    <source>
        <strain evidence="3">JA-25</strain>
    </source>
</reference>